<dbReference type="InterPro" id="IPR002018">
    <property type="entry name" value="CarbesteraseB"/>
</dbReference>
<dbReference type="Proteomes" id="UP000242818">
    <property type="component" value="Unassembled WGS sequence"/>
</dbReference>
<evidence type="ECO:0000256" key="1">
    <source>
        <dbReference type="ARBA" id="ARBA00005964"/>
    </source>
</evidence>
<evidence type="ECO:0000313" key="5">
    <source>
        <dbReference type="EMBL" id="SCB98922.1"/>
    </source>
</evidence>
<dbReference type="PROSITE" id="PS00122">
    <property type="entry name" value="CARBOXYLESTERASE_B_1"/>
    <property type="match status" value="1"/>
</dbReference>
<dbReference type="InterPro" id="IPR019819">
    <property type="entry name" value="Carboxylesterase_B_CS"/>
</dbReference>
<reference evidence="5 6" key="1">
    <citation type="submission" date="2016-08" db="EMBL/GenBank/DDBJ databases">
        <authorList>
            <person name="Seilhamer J.J."/>
        </authorList>
    </citation>
    <scope>NUCLEOTIDE SEQUENCE [LARGE SCALE GENOMIC DNA]</scope>
    <source>
        <strain evidence="5 6">A37T2</strain>
    </source>
</reference>
<feature type="domain" description="Carboxylesterase type B" evidence="4">
    <location>
        <begin position="20"/>
        <end position="526"/>
    </location>
</feature>
<dbReference type="EC" id="3.1.1.-" evidence="3"/>
<dbReference type="PROSITE" id="PS00941">
    <property type="entry name" value="CARBOXYLESTERASE_B_2"/>
    <property type="match status" value="1"/>
</dbReference>
<dbReference type="STRING" id="1335309.GA0116948_102315"/>
<evidence type="ECO:0000313" key="6">
    <source>
        <dbReference type="Proteomes" id="UP000242818"/>
    </source>
</evidence>
<comment type="similarity">
    <text evidence="1 3">Belongs to the type-B carboxylesterase/lipase family.</text>
</comment>
<dbReference type="Gene3D" id="3.40.50.1820">
    <property type="entry name" value="alpha/beta hydrolase"/>
    <property type="match status" value="1"/>
</dbReference>
<organism evidence="5 6">
    <name type="scientific">Chitinophaga costaii</name>
    <dbReference type="NCBI Taxonomy" id="1335309"/>
    <lineage>
        <taxon>Bacteria</taxon>
        <taxon>Pseudomonadati</taxon>
        <taxon>Bacteroidota</taxon>
        <taxon>Chitinophagia</taxon>
        <taxon>Chitinophagales</taxon>
        <taxon>Chitinophagaceae</taxon>
        <taxon>Chitinophaga</taxon>
    </lineage>
</organism>
<protein>
    <recommendedName>
        <fullName evidence="3">Carboxylic ester hydrolase</fullName>
        <ecNumber evidence="3">3.1.1.-</ecNumber>
    </recommendedName>
</protein>
<proteinExistence type="inferred from homology"/>
<evidence type="ECO:0000259" key="4">
    <source>
        <dbReference type="Pfam" id="PF00135"/>
    </source>
</evidence>
<dbReference type="OrthoDB" id="9775851at2"/>
<dbReference type="InterPro" id="IPR029058">
    <property type="entry name" value="AB_hydrolase_fold"/>
</dbReference>
<dbReference type="InterPro" id="IPR050309">
    <property type="entry name" value="Type-B_Carboxylest/Lipase"/>
</dbReference>
<sequence length="539" mass="58234">MKKLLLSFAVLLQTIPTFSQKQVTVESGIVEGVQAPGSSVIAFKGIPFAQPPVGDLRWKAPQAAHHWEGVLKADHFGPNPMQKNTYSDMIFRSSGMSEDCLYLNVWAPAHTGNGKLPVLVYFYGGGLTSGDGSEARYDGESMAKRGIIALTVNYRLGIFGFFSHPELTQESPNHASGNYGYLDQLAALQWVQKNIAAFGGDPGHVTIAGESAGSISVSVMMASPLSKHLIVGAIGESGAAIKPTLYPIPLAAAEQKGVALATQLHATTLAALRAMPAAQLQDSVYKLGAGQAITTIDGYLLPNSLPEIYAAGKQAAIPLLLGWNSAEVSYHSIMHSAAPTPENYKQEIQQLYGDQAQEALRLYPGNTNEEVIRSATALGSDRFIVYSTWKWADLHAQSGGHPVYRYLFSRIPPPMVNEIGNTTPGLAVKGIKGDAAKSTPSKPIGAPHAWEIAYAMGNLASNKAYAWTPADYTVSNTMESYFANFIKTGNPNGAGLPKWESWTTQQNAPYIDINVRTILRQETTRDRYLFLDKIYSKPE</sequence>
<dbReference type="GO" id="GO:0016787">
    <property type="term" value="F:hydrolase activity"/>
    <property type="evidence" value="ECO:0007669"/>
    <property type="project" value="UniProtKB-KW"/>
</dbReference>
<gene>
    <name evidence="5" type="ORF">GA0116948_102315</name>
</gene>
<accession>A0A1C4AWG9</accession>
<dbReference type="EMBL" id="FMAR01000002">
    <property type="protein sequence ID" value="SCB98922.1"/>
    <property type="molecule type" value="Genomic_DNA"/>
</dbReference>
<name>A0A1C4AWG9_9BACT</name>
<dbReference type="Pfam" id="PF00135">
    <property type="entry name" value="COesterase"/>
    <property type="match status" value="1"/>
</dbReference>
<dbReference type="PANTHER" id="PTHR11559">
    <property type="entry name" value="CARBOXYLESTERASE"/>
    <property type="match status" value="1"/>
</dbReference>
<evidence type="ECO:0000256" key="2">
    <source>
        <dbReference type="ARBA" id="ARBA00022801"/>
    </source>
</evidence>
<dbReference type="AlphaFoldDB" id="A0A1C4AWG9"/>
<dbReference type="InterPro" id="IPR019826">
    <property type="entry name" value="Carboxylesterase_B_AS"/>
</dbReference>
<evidence type="ECO:0000256" key="3">
    <source>
        <dbReference type="RuleBase" id="RU361235"/>
    </source>
</evidence>
<dbReference type="SUPFAM" id="SSF53474">
    <property type="entry name" value="alpha/beta-Hydrolases"/>
    <property type="match status" value="1"/>
</dbReference>
<keyword evidence="2 3" id="KW-0378">Hydrolase</keyword>
<dbReference type="RefSeq" id="WP_089709436.1">
    <property type="nucleotide sequence ID" value="NZ_FMAR01000002.1"/>
</dbReference>
<keyword evidence="6" id="KW-1185">Reference proteome</keyword>